<accession>A0ABT3K199</accession>
<keyword evidence="2" id="KW-1185">Reference proteome</keyword>
<dbReference type="EMBL" id="JANGSQ010000063">
    <property type="protein sequence ID" value="MCW4589182.1"/>
    <property type="molecule type" value="Genomic_DNA"/>
</dbReference>
<comment type="caution">
    <text evidence="1">The sequence shown here is derived from an EMBL/GenBank/DDBJ whole genome shotgun (WGS) entry which is preliminary data.</text>
</comment>
<gene>
    <name evidence="1" type="ORF">NO263_01060</name>
</gene>
<name>A0ABT3K199_9PROT</name>
<evidence type="ECO:0000313" key="1">
    <source>
        <dbReference type="EMBL" id="MCW4589182.1"/>
    </source>
</evidence>
<reference evidence="1 2" key="1">
    <citation type="submission" date="2022-07" db="EMBL/GenBank/DDBJ databases">
        <title>Genome stability of Gluconacetobacter entanii AV429.</title>
        <authorList>
            <person name="Trcek J."/>
            <person name="Cepec E."/>
        </authorList>
    </citation>
    <scope>NUCLEOTIDE SEQUENCE [LARGE SCALE GENOMIC DNA]</scope>
    <source>
        <strain evidence="1 2">AV429_2022</strain>
    </source>
</reference>
<evidence type="ECO:0000313" key="2">
    <source>
        <dbReference type="Proteomes" id="UP001526337"/>
    </source>
</evidence>
<dbReference type="RefSeq" id="WP_171790151.1">
    <property type="nucleotide sequence ID" value="NZ_JABJWD010000024.1"/>
</dbReference>
<sequence length="207" mass="23589">MQAPERGFILNVHKELNMSGQKQKKARCSVLIIDCQDKGEDPGSEGKFIRHMLNLMGVANRYHSVRTKTQFLELLSSVPTAADVVHIATHGCVEKPPNKKRKKFIGFWTPDEKHITMQEIASAGINLFGKTVVSTACLSGQKTPRKEFKEATKCKYYISPIKGPSFYNAALMCHIFYHKHLQLGRSVKQAFSEYENRYKNPHVFFLE</sequence>
<dbReference type="Proteomes" id="UP001526337">
    <property type="component" value="Unassembled WGS sequence"/>
</dbReference>
<organism evidence="1 2">
    <name type="scientific">Gluconacetobacter entanii</name>
    <dbReference type="NCBI Taxonomy" id="108528"/>
    <lineage>
        <taxon>Bacteria</taxon>
        <taxon>Pseudomonadati</taxon>
        <taxon>Pseudomonadota</taxon>
        <taxon>Alphaproteobacteria</taxon>
        <taxon>Acetobacterales</taxon>
        <taxon>Acetobacteraceae</taxon>
        <taxon>Gluconacetobacter</taxon>
    </lineage>
</organism>
<protein>
    <submittedName>
        <fullName evidence="1">CHAT domain-containing protein</fullName>
    </submittedName>
</protein>
<proteinExistence type="predicted"/>